<dbReference type="AlphaFoldDB" id="K6XM12"/>
<accession>K6XM12</accession>
<dbReference type="Proteomes" id="UP000006327">
    <property type="component" value="Unassembled WGS sequence"/>
</dbReference>
<proteinExistence type="predicted"/>
<evidence type="ECO:0000313" key="1">
    <source>
        <dbReference type="EMBL" id="GAC21699.1"/>
    </source>
</evidence>
<dbReference type="eggNOG" id="ENOG502ZJ79">
    <property type="taxonomic scope" value="Bacteria"/>
</dbReference>
<keyword evidence="2" id="KW-1185">Reference proteome</keyword>
<dbReference type="STRING" id="493475.GARC_4762"/>
<sequence length="165" mass="18405">MAINNADFKDIELNSDTQNLCSPDVSAHSDFIGIAINAPTDVEYNEAEPAQDGSFTVIPICGFYQLSLVELSKDPIIQLFAMNVETEQVYRGELIDEDAGTEEPMPFDEPELRPQDLEGQLLSAYFNPNLTHYVNLPIEEATYKVLVQIGKIKSNIVEVKVHSNK</sequence>
<protein>
    <submittedName>
        <fullName evidence="1">Uncharacterized protein</fullName>
    </submittedName>
</protein>
<evidence type="ECO:0000313" key="2">
    <source>
        <dbReference type="Proteomes" id="UP000006327"/>
    </source>
</evidence>
<gene>
    <name evidence="1" type="ORF">GARC_4762</name>
</gene>
<dbReference type="OrthoDB" id="9847669at2"/>
<comment type="caution">
    <text evidence="1">The sequence shown here is derived from an EMBL/GenBank/DDBJ whole genome shotgun (WGS) entry which is preliminary data.</text>
</comment>
<dbReference type="RefSeq" id="WP_007624955.1">
    <property type="nucleotide sequence ID" value="NZ_BAEO01000065.1"/>
</dbReference>
<reference evidence="1 2" key="1">
    <citation type="journal article" date="2017" name="Antonie Van Leeuwenhoek">
        <title>Rhizobium rhizosphaerae sp. nov., a novel species isolated from rice rhizosphere.</title>
        <authorList>
            <person name="Zhao J.J."/>
            <person name="Zhang J."/>
            <person name="Zhang R.J."/>
            <person name="Zhang C.W."/>
            <person name="Yin H.Q."/>
            <person name="Zhang X.X."/>
        </authorList>
    </citation>
    <scope>NUCLEOTIDE SEQUENCE [LARGE SCALE GENOMIC DNA]</scope>
    <source>
        <strain evidence="1 2">BSs20135</strain>
    </source>
</reference>
<organism evidence="1 2">
    <name type="scientific">Paraglaciecola arctica BSs20135</name>
    <dbReference type="NCBI Taxonomy" id="493475"/>
    <lineage>
        <taxon>Bacteria</taxon>
        <taxon>Pseudomonadati</taxon>
        <taxon>Pseudomonadota</taxon>
        <taxon>Gammaproteobacteria</taxon>
        <taxon>Alteromonadales</taxon>
        <taxon>Alteromonadaceae</taxon>
        <taxon>Paraglaciecola</taxon>
    </lineage>
</organism>
<dbReference type="EMBL" id="BAEO01000065">
    <property type="protein sequence ID" value="GAC21699.1"/>
    <property type="molecule type" value="Genomic_DNA"/>
</dbReference>
<name>K6XM12_9ALTE</name>